<organism evidence="1 2">
    <name type="scientific">Microbacterium testaceum (strain StLB037)</name>
    <dbReference type="NCBI Taxonomy" id="979556"/>
    <lineage>
        <taxon>Bacteria</taxon>
        <taxon>Bacillati</taxon>
        <taxon>Actinomycetota</taxon>
        <taxon>Actinomycetes</taxon>
        <taxon>Micrococcales</taxon>
        <taxon>Microbacteriaceae</taxon>
        <taxon>Microbacterium</taxon>
    </lineage>
</organism>
<protein>
    <recommendedName>
        <fullName evidence="3">Signal transduction histidine kinase</fullName>
    </recommendedName>
</protein>
<evidence type="ECO:0008006" key="3">
    <source>
        <dbReference type="Google" id="ProtNLM"/>
    </source>
</evidence>
<name>A0A1H0LA67_MICTS</name>
<gene>
    <name evidence="1" type="ORF">SAMN04487788_0428</name>
</gene>
<dbReference type="RefSeq" id="WP_056227397.1">
    <property type="nucleotide sequence ID" value="NZ_FNJN01000001.1"/>
</dbReference>
<reference evidence="1 2" key="1">
    <citation type="submission" date="2016-10" db="EMBL/GenBank/DDBJ databases">
        <authorList>
            <person name="de Groot N.N."/>
        </authorList>
    </citation>
    <scope>NUCLEOTIDE SEQUENCE [LARGE SCALE GENOMIC DNA]</scope>
    <source>
        <strain evidence="1 2">StLB037</strain>
    </source>
</reference>
<sequence length="74" mass="8146">MRRSEFDRAVDDEFGPRGGSLLTDLVLSAVGGRTSIDALAEGVDPRDVWLALCEETDVPANRRYGVGRLEPRRS</sequence>
<dbReference type="EMBL" id="FNJN01000001">
    <property type="protein sequence ID" value="SDO64893.1"/>
    <property type="molecule type" value="Genomic_DNA"/>
</dbReference>
<dbReference type="InterPro" id="IPR021408">
    <property type="entry name" value="DUF3046"/>
</dbReference>
<dbReference type="AlphaFoldDB" id="A0A1H0LA67"/>
<evidence type="ECO:0000313" key="1">
    <source>
        <dbReference type="EMBL" id="SDO64893.1"/>
    </source>
</evidence>
<proteinExistence type="predicted"/>
<dbReference type="Pfam" id="PF11248">
    <property type="entry name" value="DUF3046"/>
    <property type="match status" value="1"/>
</dbReference>
<evidence type="ECO:0000313" key="2">
    <source>
        <dbReference type="Proteomes" id="UP000186456"/>
    </source>
</evidence>
<dbReference type="Proteomes" id="UP000186456">
    <property type="component" value="Unassembled WGS sequence"/>
</dbReference>
<accession>A0A1H0LA67</accession>